<evidence type="ECO:0000256" key="1">
    <source>
        <dbReference type="SAM" id="Phobius"/>
    </source>
</evidence>
<gene>
    <name evidence="2" type="ORF">RIF29_40106</name>
</gene>
<sequence>MFSRKPHWFSYLNILVLDSGIFGKFLCIFQAIFLIAPKYGFFFRWSIDGFSHKMATTFALRNHRTASEFCLKRLLVWARNLKNSSLQK</sequence>
<proteinExistence type="predicted"/>
<dbReference type="EMBL" id="JAYWIO010000008">
    <property type="protein sequence ID" value="KAK7245268.1"/>
    <property type="molecule type" value="Genomic_DNA"/>
</dbReference>
<keyword evidence="1" id="KW-1133">Transmembrane helix</keyword>
<protein>
    <submittedName>
        <fullName evidence="2">Uncharacterized protein</fullName>
    </submittedName>
</protein>
<organism evidence="2 3">
    <name type="scientific">Crotalaria pallida</name>
    <name type="common">Smooth rattlebox</name>
    <name type="synonym">Crotalaria striata</name>
    <dbReference type="NCBI Taxonomy" id="3830"/>
    <lineage>
        <taxon>Eukaryota</taxon>
        <taxon>Viridiplantae</taxon>
        <taxon>Streptophyta</taxon>
        <taxon>Embryophyta</taxon>
        <taxon>Tracheophyta</taxon>
        <taxon>Spermatophyta</taxon>
        <taxon>Magnoliopsida</taxon>
        <taxon>eudicotyledons</taxon>
        <taxon>Gunneridae</taxon>
        <taxon>Pentapetalae</taxon>
        <taxon>rosids</taxon>
        <taxon>fabids</taxon>
        <taxon>Fabales</taxon>
        <taxon>Fabaceae</taxon>
        <taxon>Papilionoideae</taxon>
        <taxon>50 kb inversion clade</taxon>
        <taxon>genistoids sensu lato</taxon>
        <taxon>core genistoids</taxon>
        <taxon>Crotalarieae</taxon>
        <taxon>Crotalaria</taxon>
    </lineage>
</organism>
<evidence type="ECO:0000313" key="2">
    <source>
        <dbReference type="EMBL" id="KAK7245268.1"/>
    </source>
</evidence>
<comment type="caution">
    <text evidence="2">The sequence shown here is derived from an EMBL/GenBank/DDBJ whole genome shotgun (WGS) entry which is preliminary data.</text>
</comment>
<dbReference type="Proteomes" id="UP001372338">
    <property type="component" value="Unassembled WGS sequence"/>
</dbReference>
<reference evidence="2 3" key="1">
    <citation type="submission" date="2024-01" db="EMBL/GenBank/DDBJ databases">
        <title>The genomes of 5 underutilized Papilionoideae crops provide insights into root nodulation and disease resistanc.</title>
        <authorList>
            <person name="Yuan L."/>
        </authorList>
    </citation>
    <scope>NUCLEOTIDE SEQUENCE [LARGE SCALE GENOMIC DNA]</scope>
    <source>
        <strain evidence="2">ZHUSHIDOU_FW_LH</strain>
        <tissue evidence="2">Leaf</tissue>
    </source>
</reference>
<dbReference type="AlphaFoldDB" id="A0AAN9HU06"/>
<accession>A0AAN9HU06</accession>
<name>A0AAN9HU06_CROPI</name>
<keyword evidence="1" id="KW-0472">Membrane</keyword>
<keyword evidence="3" id="KW-1185">Reference proteome</keyword>
<keyword evidence="1" id="KW-0812">Transmembrane</keyword>
<evidence type="ECO:0000313" key="3">
    <source>
        <dbReference type="Proteomes" id="UP001372338"/>
    </source>
</evidence>
<feature type="transmembrane region" description="Helical" evidence="1">
    <location>
        <begin position="12"/>
        <end position="36"/>
    </location>
</feature>